<gene>
    <name evidence="7" type="ORF">E2F43_07805</name>
</gene>
<feature type="region of interest" description="Disordered" evidence="5">
    <location>
        <begin position="1"/>
        <end position="47"/>
    </location>
</feature>
<name>A0A4R5LRD0_9GAMM</name>
<evidence type="ECO:0000256" key="1">
    <source>
        <dbReference type="ARBA" id="ARBA00023015"/>
    </source>
</evidence>
<evidence type="ECO:0000256" key="2">
    <source>
        <dbReference type="ARBA" id="ARBA00023125"/>
    </source>
</evidence>
<dbReference type="Pfam" id="PF00440">
    <property type="entry name" value="TetR_N"/>
    <property type="match status" value="1"/>
</dbReference>
<evidence type="ECO:0000259" key="6">
    <source>
        <dbReference type="PROSITE" id="PS50977"/>
    </source>
</evidence>
<dbReference type="OrthoDB" id="9151800at2"/>
<feature type="domain" description="HTH tetR-type" evidence="6">
    <location>
        <begin position="46"/>
        <end position="106"/>
    </location>
</feature>
<evidence type="ECO:0000256" key="5">
    <source>
        <dbReference type="SAM" id="MobiDB-lite"/>
    </source>
</evidence>
<dbReference type="EMBL" id="SMSE01000002">
    <property type="protein sequence ID" value="TDG13435.1"/>
    <property type="molecule type" value="Genomic_DNA"/>
</dbReference>
<dbReference type="InterPro" id="IPR001647">
    <property type="entry name" value="HTH_TetR"/>
</dbReference>
<dbReference type="Gene3D" id="1.10.357.10">
    <property type="entry name" value="Tetracycline Repressor, domain 2"/>
    <property type="match status" value="1"/>
</dbReference>
<keyword evidence="1" id="KW-0805">Transcription regulation</keyword>
<dbReference type="InterPro" id="IPR050109">
    <property type="entry name" value="HTH-type_TetR-like_transc_reg"/>
</dbReference>
<keyword evidence="3" id="KW-0804">Transcription</keyword>
<dbReference type="SUPFAM" id="SSF46689">
    <property type="entry name" value="Homeodomain-like"/>
    <property type="match status" value="1"/>
</dbReference>
<dbReference type="GO" id="GO:0000976">
    <property type="term" value="F:transcription cis-regulatory region binding"/>
    <property type="evidence" value="ECO:0007669"/>
    <property type="project" value="TreeGrafter"/>
</dbReference>
<dbReference type="InterPro" id="IPR009057">
    <property type="entry name" value="Homeodomain-like_sf"/>
</dbReference>
<keyword evidence="2 4" id="KW-0238">DNA-binding</keyword>
<organism evidence="7 8">
    <name type="scientific">Seongchinamella unica</name>
    <dbReference type="NCBI Taxonomy" id="2547392"/>
    <lineage>
        <taxon>Bacteria</taxon>
        <taxon>Pseudomonadati</taxon>
        <taxon>Pseudomonadota</taxon>
        <taxon>Gammaproteobacteria</taxon>
        <taxon>Cellvibrionales</taxon>
        <taxon>Halieaceae</taxon>
        <taxon>Seongchinamella</taxon>
    </lineage>
</organism>
<keyword evidence="8" id="KW-1185">Reference proteome</keyword>
<dbReference type="PROSITE" id="PS50977">
    <property type="entry name" value="HTH_TETR_2"/>
    <property type="match status" value="1"/>
</dbReference>
<dbReference type="PRINTS" id="PR00455">
    <property type="entry name" value="HTHTETR"/>
</dbReference>
<reference evidence="7 8" key="1">
    <citation type="submission" date="2019-03" db="EMBL/GenBank/DDBJ databases">
        <title>Seongchinamella monodicae gen. nov., sp. nov., a novel member of the Gammaproteobacteria isolated from a tidal mudflat of beach.</title>
        <authorList>
            <person name="Yang H.G."/>
            <person name="Kang J.W."/>
            <person name="Lee S.D."/>
        </authorList>
    </citation>
    <scope>NUCLEOTIDE SEQUENCE [LARGE SCALE GENOMIC DNA]</scope>
    <source>
        <strain evidence="7 8">GH4-78</strain>
    </source>
</reference>
<dbReference type="AlphaFoldDB" id="A0A4R5LRD0"/>
<protein>
    <submittedName>
        <fullName evidence="7">TetR/AcrR family transcriptional regulator</fullName>
    </submittedName>
</protein>
<evidence type="ECO:0000256" key="3">
    <source>
        <dbReference type="ARBA" id="ARBA00023163"/>
    </source>
</evidence>
<dbReference type="PANTHER" id="PTHR30055:SF234">
    <property type="entry name" value="HTH-TYPE TRANSCRIPTIONAL REGULATOR BETI"/>
    <property type="match status" value="1"/>
</dbReference>
<dbReference type="Proteomes" id="UP000295554">
    <property type="component" value="Unassembled WGS sequence"/>
</dbReference>
<feature type="DNA-binding region" description="H-T-H motif" evidence="4">
    <location>
        <begin position="69"/>
        <end position="88"/>
    </location>
</feature>
<dbReference type="PANTHER" id="PTHR30055">
    <property type="entry name" value="HTH-TYPE TRANSCRIPTIONAL REGULATOR RUTR"/>
    <property type="match status" value="1"/>
</dbReference>
<comment type="caution">
    <text evidence="7">The sequence shown here is derived from an EMBL/GenBank/DDBJ whole genome shotgun (WGS) entry which is preliminary data.</text>
</comment>
<proteinExistence type="predicted"/>
<accession>A0A4R5LRD0</accession>
<dbReference type="GO" id="GO:0003700">
    <property type="term" value="F:DNA-binding transcription factor activity"/>
    <property type="evidence" value="ECO:0007669"/>
    <property type="project" value="TreeGrafter"/>
</dbReference>
<evidence type="ECO:0000256" key="4">
    <source>
        <dbReference type="PROSITE-ProRule" id="PRU00335"/>
    </source>
</evidence>
<sequence length="262" mass="29913">MRSSAQRWRRGSVWNSTGARPIARPGPEENSVAAKQDKNRRKRDPETTRTAILEAAKTVLARDGAEGLSVSTVAKVAGVNRGTAYQHFQQKEDLVRATLDWVSHQLLDAVFEGGDLDRAVPQDQLRTDRDHMDEVIERMAGFNRRLAEYAIENPDIGRVWLYDVLSRENPQEDVFYRRFEQAVQTLADSDASVDDIDVEVQSVMTLTGYFMWPVWVRAHARGKRARKEMAARYAMEMLRNSMYGVLRVDTHSILKAYLKSNL</sequence>
<evidence type="ECO:0000313" key="8">
    <source>
        <dbReference type="Proteomes" id="UP000295554"/>
    </source>
</evidence>
<evidence type="ECO:0000313" key="7">
    <source>
        <dbReference type="EMBL" id="TDG13435.1"/>
    </source>
</evidence>